<dbReference type="InterPro" id="IPR036236">
    <property type="entry name" value="Znf_C2H2_sf"/>
</dbReference>
<dbReference type="PROSITE" id="PS00028">
    <property type="entry name" value="ZINC_FINGER_C2H2_1"/>
    <property type="match status" value="1"/>
</dbReference>
<feature type="region of interest" description="Disordered" evidence="9">
    <location>
        <begin position="1"/>
        <end position="25"/>
    </location>
</feature>
<sequence length="178" mass="19940">EMEADQPAPETIDQAVVCSTDEQGPNPQARTYECTFCKRGFSNAQALGGHMNIHRKDKAKIKQASNEAQQFLDIPKTTPTYRFTNLQALEVKSIQEKSPINWPWNLSPEEDVTSRYETHVGELPLSSETTSRIENQEPNSSGGATTEKGLQAEELDLELRLGHEFQEPSATLGTRKFF</sequence>
<feature type="region of interest" description="Disordered" evidence="9">
    <location>
        <begin position="122"/>
        <end position="155"/>
    </location>
</feature>
<dbReference type="SUPFAM" id="SSF57667">
    <property type="entry name" value="beta-beta-alpha zinc fingers"/>
    <property type="match status" value="1"/>
</dbReference>
<evidence type="ECO:0000256" key="8">
    <source>
        <dbReference type="PROSITE-ProRule" id="PRU00042"/>
    </source>
</evidence>
<dbReference type="PANTHER" id="PTHR45801:SF111">
    <property type="entry name" value="C2H2 AND C2HC ZINC FINGERS SUPERFAMILY PROTEIN"/>
    <property type="match status" value="1"/>
</dbReference>
<organism evidence="11 12">
    <name type="scientific">Ilex paraguariensis</name>
    <name type="common">yerba mate</name>
    <dbReference type="NCBI Taxonomy" id="185542"/>
    <lineage>
        <taxon>Eukaryota</taxon>
        <taxon>Viridiplantae</taxon>
        <taxon>Streptophyta</taxon>
        <taxon>Embryophyta</taxon>
        <taxon>Tracheophyta</taxon>
        <taxon>Spermatophyta</taxon>
        <taxon>Magnoliopsida</taxon>
        <taxon>eudicotyledons</taxon>
        <taxon>Gunneridae</taxon>
        <taxon>Pentapetalae</taxon>
        <taxon>asterids</taxon>
        <taxon>campanulids</taxon>
        <taxon>Aquifoliales</taxon>
        <taxon>Aquifoliaceae</taxon>
        <taxon>Ilex</taxon>
    </lineage>
</organism>
<dbReference type="Proteomes" id="UP001642360">
    <property type="component" value="Unassembled WGS sequence"/>
</dbReference>
<dbReference type="InterPro" id="IPR052426">
    <property type="entry name" value="Plant_dev_regulator"/>
</dbReference>
<keyword evidence="12" id="KW-1185">Reference proteome</keyword>
<feature type="non-terminal residue" evidence="11">
    <location>
        <position position="1"/>
    </location>
</feature>
<gene>
    <name evidence="11" type="ORF">ILEXP_LOCUS58491</name>
</gene>
<evidence type="ECO:0000256" key="4">
    <source>
        <dbReference type="ARBA" id="ARBA00022833"/>
    </source>
</evidence>
<dbReference type="GO" id="GO:0008270">
    <property type="term" value="F:zinc ion binding"/>
    <property type="evidence" value="ECO:0007669"/>
    <property type="project" value="UniProtKB-KW"/>
</dbReference>
<comment type="subcellular location">
    <subcellularLocation>
        <location evidence="1">Nucleus</location>
    </subcellularLocation>
</comment>
<dbReference type="PROSITE" id="PS50157">
    <property type="entry name" value="ZINC_FINGER_C2H2_2"/>
    <property type="match status" value="1"/>
</dbReference>
<evidence type="ECO:0000313" key="11">
    <source>
        <dbReference type="EMBL" id="CAK9187878.1"/>
    </source>
</evidence>
<accession>A0ABC8V3H5</accession>
<keyword evidence="7" id="KW-0539">Nucleus</keyword>
<dbReference type="EMBL" id="CAUOFW020010191">
    <property type="protein sequence ID" value="CAK9187878.1"/>
    <property type="molecule type" value="Genomic_DNA"/>
</dbReference>
<proteinExistence type="predicted"/>
<evidence type="ECO:0000256" key="5">
    <source>
        <dbReference type="ARBA" id="ARBA00023015"/>
    </source>
</evidence>
<keyword evidence="3 8" id="KW-0863">Zinc-finger</keyword>
<feature type="compositionally biased region" description="Polar residues" evidence="9">
    <location>
        <begin position="126"/>
        <end position="144"/>
    </location>
</feature>
<evidence type="ECO:0000256" key="7">
    <source>
        <dbReference type="ARBA" id="ARBA00023242"/>
    </source>
</evidence>
<dbReference type="AlphaFoldDB" id="A0ABC8V3H5"/>
<evidence type="ECO:0000256" key="1">
    <source>
        <dbReference type="ARBA" id="ARBA00004123"/>
    </source>
</evidence>
<evidence type="ECO:0000259" key="10">
    <source>
        <dbReference type="PROSITE" id="PS50157"/>
    </source>
</evidence>
<reference evidence="11 12" key="1">
    <citation type="submission" date="2024-02" db="EMBL/GenBank/DDBJ databases">
        <authorList>
            <person name="Vignale AGUSTIN F."/>
            <person name="Sosa J E."/>
            <person name="Modenutti C."/>
        </authorList>
    </citation>
    <scope>NUCLEOTIDE SEQUENCE [LARGE SCALE GENOMIC DNA]</scope>
</reference>
<keyword evidence="2" id="KW-0479">Metal-binding</keyword>
<evidence type="ECO:0000256" key="3">
    <source>
        <dbReference type="ARBA" id="ARBA00022771"/>
    </source>
</evidence>
<dbReference type="InterPro" id="IPR013087">
    <property type="entry name" value="Znf_C2H2_type"/>
</dbReference>
<name>A0ABC8V3H5_9AQUA</name>
<keyword evidence="5" id="KW-0805">Transcription regulation</keyword>
<dbReference type="Pfam" id="PF13912">
    <property type="entry name" value="zf-C2H2_6"/>
    <property type="match status" value="1"/>
</dbReference>
<evidence type="ECO:0000256" key="6">
    <source>
        <dbReference type="ARBA" id="ARBA00023163"/>
    </source>
</evidence>
<feature type="domain" description="C2H2-type" evidence="10">
    <location>
        <begin position="32"/>
        <end position="59"/>
    </location>
</feature>
<dbReference type="SMART" id="SM00355">
    <property type="entry name" value="ZnF_C2H2"/>
    <property type="match status" value="1"/>
</dbReference>
<dbReference type="Gene3D" id="3.30.160.60">
    <property type="entry name" value="Classic Zinc Finger"/>
    <property type="match status" value="1"/>
</dbReference>
<evidence type="ECO:0000256" key="2">
    <source>
        <dbReference type="ARBA" id="ARBA00022723"/>
    </source>
</evidence>
<dbReference type="GO" id="GO:0005634">
    <property type="term" value="C:nucleus"/>
    <property type="evidence" value="ECO:0007669"/>
    <property type="project" value="UniProtKB-SubCell"/>
</dbReference>
<comment type="caution">
    <text evidence="11">The sequence shown here is derived from an EMBL/GenBank/DDBJ whole genome shotgun (WGS) entry which is preliminary data.</text>
</comment>
<evidence type="ECO:0000256" key="9">
    <source>
        <dbReference type="SAM" id="MobiDB-lite"/>
    </source>
</evidence>
<keyword evidence="6" id="KW-0804">Transcription</keyword>
<protein>
    <recommendedName>
        <fullName evidence="10">C2H2-type domain-containing protein</fullName>
    </recommendedName>
</protein>
<keyword evidence="4" id="KW-0862">Zinc</keyword>
<evidence type="ECO:0000313" key="12">
    <source>
        <dbReference type="Proteomes" id="UP001642360"/>
    </source>
</evidence>
<dbReference type="PANTHER" id="PTHR45801">
    <property type="entry name" value="OS07G0101800 PROTEIN"/>
    <property type="match status" value="1"/>
</dbReference>